<dbReference type="PANTHER" id="PTHR42747:SF3">
    <property type="entry name" value="NITRONATE MONOOXYGENASE-RELATED"/>
    <property type="match status" value="1"/>
</dbReference>
<keyword evidence="7" id="KW-0503">Monooxygenase</keyword>
<sequence>MPREDFRDTSDNQVLQTLGLTYPILQGPFGSGHSSAELAAAVSNAGGLGAYGAQHLSGEEILQLAADIRGRTDRPFNLNLWVPRAKEWGEPSSEAREQAYLQQLAPFYRESSLPLPTQAENTLHSYREQIEAVLDARPAVFSFVFGIPEAEILKRCAERGIKTLGAATTVAEAVALERAGVDMVIASGLEAGGHRPAFLTEPEPRSLLTTFALLPQVRDAVSIPVIAAGGIADNRGVRAALALGADAVQVGTAFLACEESGASGLHKQLLRKKDGVDTVMTRVVSGRMARYIRNRLTEASAGWADPALPYPLQMSVMRPLSRASIASNNPDFATLAAGQVTGLSQHIHAAELMAALVGEPVAGPGT</sequence>
<comment type="caution">
    <text evidence="10">The sequence shown here is derived from an EMBL/GenBank/DDBJ whole genome shotgun (WGS) entry which is preliminary data.</text>
</comment>
<evidence type="ECO:0000256" key="7">
    <source>
        <dbReference type="ARBA" id="ARBA00023033"/>
    </source>
</evidence>
<organism evidence="10 11">
    <name type="scientific">Microbulbifer celer</name>
    <dbReference type="NCBI Taxonomy" id="435905"/>
    <lineage>
        <taxon>Bacteria</taxon>
        <taxon>Pseudomonadati</taxon>
        <taxon>Pseudomonadota</taxon>
        <taxon>Gammaproteobacteria</taxon>
        <taxon>Cellvibrionales</taxon>
        <taxon>Microbulbiferaceae</taxon>
        <taxon>Microbulbifer</taxon>
    </lineage>
</organism>
<dbReference type="Pfam" id="PF03060">
    <property type="entry name" value="NMO"/>
    <property type="match status" value="1"/>
</dbReference>
<evidence type="ECO:0000313" key="10">
    <source>
        <dbReference type="EMBL" id="MFD1217401.1"/>
    </source>
</evidence>
<protein>
    <recommendedName>
        <fullName evidence="8">Propionate 3-nitronate monooxygenase</fullName>
    </recommendedName>
</protein>
<dbReference type="PANTHER" id="PTHR42747">
    <property type="entry name" value="NITRONATE MONOOXYGENASE-RELATED"/>
    <property type="match status" value="1"/>
</dbReference>
<comment type="similarity">
    <text evidence="2">Belongs to the nitronate monooxygenase family. NMO class I subfamily.</text>
</comment>
<dbReference type="Gene3D" id="3.20.20.70">
    <property type="entry name" value="Aldolase class I"/>
    <property type="match status" value="1"/>
</dbReference>
<dbReference type="InterPro" id="IPR013785">
    <property type="entry name" value="Aldolase_TIM"/>
</dbReference>
<evidence type="ECO:0000256" key="3">
    <source>
        <dbReference type="ARBA" id="ARBA00022575"/>
    </source>
</evidence>
<dbReference type="CDD" id="cd04730">
    <property type="entry name" value="NPD_like"/>
    <property type="match status" value="1"/>
</dbReference>
<evidence type="ECO:0000256" key="6">
    <source>
        <dbReference type="ARBA" id="ARBA00023002"/>
    </source>
</evidence>
<dbReference type="EMBL" id="JBHTLR010000014">
    <property type="protein sequence ID" value="MFD1217401.1"/>
    <property type="molecule type" value="Genomic_DNA"/>
</dbReference>
<gene>
    <name evidence="10" type="ORF">ACFQ2X_12380</name>
</gene>
<dbReference type="Proteomes" id="UP001597264">
    <property type="component" value="Unassembled WGS sequence"/>
</dbReference>
<evidence type="ECO:0000256" key="2">
    <source>
        <dbReference type="ARBA" id="ARBA00009881"/>
    </source>
</evidence>
<keyword evidence="3" id="KW-0216">Detoxification</keyword>
<evidence type="ECO:0000256" key="8">
    <source>
        <dbReference type="ARBA" id="ARBA00031155"/>
    </source>
</evidence>
<reference evidence="11" key="1">
    <citation type="journal article" date="2019" name="Int. J. Syst. Evol. Microbiol.">
        <title>The Global Catalogue of Microorganisms (GCM) 10K type strain sequencing project: providing services to taxonomists for standard genome sequencing and annotation.</title>
        <authorList>
            <consortium name="The Broad Institute Genomics Platform"/>
            <consortium name="The Broad Institute Genome Sequencing Center for Infectious Disease"/>
            <person name="Wu L."/>
            <person name="Ma J."/>
        </authorList>
    </citation>
    <scope>NUCLEOTIDE SEQUENCE [LARGE SCALE GENOMIC DNA]</scope>
    <source>
        <strain evidence="11">CCUG 54356</strain>
    </source>
</reference>
<keyword evidence="4" id="KW-0285">Flavoprotein</keyword>
<comment type="catalytic activity">
    <reaction evidence="9">
        <text>3 propionate 3-nitronate + 3 O2 + H2O = 3 3-oxopropanoate + 2 nitrate + nitrite + H2O2 + 3 H(+)</text>
        <dbReference type="Rhea" id="RHEA:57332"/>
        <dbReference type="ChEBI" id="CHEBI:15377"/>
        <dbReference type="ChEBI" id="CHEBI:15378"/>
        <dbReference type="ChEBI" id="CHEBI:15379"/>
        <dbReference type="ChEBI" id="CHEBI:16240"/>
        <dbReference type="ChEBI" id="CHEBI:16301"/>
        <dbReference type="ChEBI" id="CHEBI:17632"/>
        <dbReference type="ChEBI" id="CHEBI:33190"/>
        <dbReference type="ChEBI" id="CHEBI:136067"/>
    </reaction>
</comment>
<evidence type="ECO:0000256" key="5">
    <source>
        <dbReference type="ARBA" id="ARBA00022643"/>
    </source>
</evidence>
<evidence type="ECO:0000256" key="1">
    <source>
        <dbReference type="ARBA" id="ARBA00001917"/>
    </source>
</evidence>
<dbReference type="InterPro" id="IPR004136">
    <property type="entry name" value="NMO"/>
</dbReference>
<comment type="cofactor">
    <cofactor evidence="1">
        <name>FMN</name>
        <dbReference type="ChEBI" id="CHEBI:58210"/>
    </cofactor>
</comment>
<evidence type="ECO:0000313" key="11">
    <source>
        <dbReference type="Proteomes" id="UP001597264"/>
    </source>
</evidence>
<keyword evidence="6 10" id="KW-0560">Oxidoreductase</keyword>
<evidence type="ECO:0000256" key="9">
    <source>
        <dbReference type="ARBA" id="ARBA00049401"/>
    </source>
</evidence>
<proteinExistence type="inferred from homology"/>
<dbReference type="RefSeq" id="WP_230437435.1">
    <property type="nucleotide sequence ID" value="NZ_CP087715.1"/>
</dbReference>
<keyword evidence="5" id="KW-0288">FMN</keyword>
<dbReference type="GO" id="GO:0016491">
    <property type="term" value="F:oxidoreductase activity"/>
    <property type="evidence" value="ECO:0007669"/>
    <property type="project" value="UniProtKB-KW"/>
</dbReference>
<keyword evidence="11" id="KW-1185">Reference proteome</keyword>
<accession>A0ABW3UAD3</accession>
<dbReference type="SUPFAM" id="SSF51412">
    <property type="entry name" value="Inosine monophosphate dehydrogenase (IMPDH)"/>
    <property type="match status" value="1"/>
</dbReference>
<name>A0ABW3UAD3_9GAMM</name>
<evidence type="ECO:0000256" key="4">
    <source>
        <dbReference type="ARBA" id="ARBA00022630"/>
    </source>
</evidence>